<protein>
    <recommendedName>
        <fullName evidence="3 9">Coenzyme PQQ synthesis protein B</fullName>
    </recommendedName>
    <alternativeName>
        <fullName evidence="9">Pyrroloquinoline quinone biosynthesis protein B</fullName>
    </alternativeName>
</protein>
<dbReference type="EMBL" id="SUPK01000003">
    <property type="protein sequence ID" value="TJY42808.1"/>
    <property type="molecule type" value="Genomic_DNA"/>
</dbReference>
<gene>
    <name evidence="9 11" type="primary">pqqB</name>
    <name evidence="11" type="ORF">E5161_08175</name>
</gene>
<evidence type="ECO:0000313" key="12">
    <source>
        <dbReference type="Proteomes" id="UP000309673"/>
    </source>
</evidence>
<evidence type="ECO:0000256" key="4">
    <source>
        <dbReference type="ARBA" id="ARBA00022448"/>
    </source>
</evidence>
<feature type="domain" description="Metallo-beta-lactamase" evidence="10">
    <location>
        <begin position="50"/>
        <end position="273"/>
    </location>
</feature>
<dbReference type="HAMAP" id="MF_00653">
    <property type="entry name" value="PQQ_syn_PqqB"/>
    <property type="match status" value="1"/>
</dbReference>
<dbReference type="OrthoDB" id="9800940at2"/>
<dbReference type="RefSeq" id="WP_136777227.1">
    <property type="nucleotide sequence ID" value="NZ_SUPK01000003.1"/>
</dbReference>
<evidence type="ECO:0000256" key="1">
    <source>
        <dbReference type="ARBA" id="ARBA00004886"/>
    </source>
</evidence>
<dbReference type="SUPFAM" id="SSF56281">
    <property type="entry name" value="Metallo-hydrolase/oxidoreductase"/>
    <property type="match status" value="1"/>
</dbReference>
<comment type="pathway">
    <text evidence="1 9">Cofactor biosynthesis; pyrroloquinoline quinone biosynthesis.</text>
</comment>
<dbReference type="Gene3D" id="3.60.15.10">
    <property type="entry name" value="Ribonuclease Z/Hydroxyacylglutathione hydrolase-like"/>
    <property type="match status" value="1"/>
</dbReference>
<evidence type="ECO:0000256" key="7">
    <source>
        <dbReference type="ARBA" id="ARBA00034301"/>
    </source>
</evidence>
<comment type="function">
    <text evidence="9">May be involved in the transport of PQQ or its precursor to the periplasm.</text>
</comment>
<dbReference type="NCBIfam" id="TIGR02108">
    <property type="entry name" value="PQQ_syn_pqqB"/>
    <property type="match status" value="1"/>
</dbReference>
<name>A0A4U0FDK0_9BACL</name>
<dbReference type="InterPro" id="IPR001279">
    <property type="entry name" value="Metallo-B-lactamas"/>
</dbReference>
<dbReference type="Pfam" id="PF12706">
    <property type="entry name" value="Lactamase_B_2"/>
    <property type="match status" value="1"/>
</dbReference>
<dbReference type="InterPro" id="IPR011842">
    <property type="entry name" value="PQQ_synth_PqqB"/>
</dbReference>
<reference evidence="11 12" key="1">
    <citation type="submission" date="2019-04" db="EMBL/GenBank/DDBJ databases">
        <title>Cohnella sp. nov., isolated from soil.</title>
        <authorList>
            <person name="Kim W."/>
        </authorList>
    </citation>
    <scope>NUCLEOTIDE SEQUENCE [LARGE SCALE GENOMIC DNA]</scope>
    <source>
        <strain evidence="11 12">CAU 1483</strain>
    </source>
</reference>
<organism evidence="11 12">
    <name type="scientific">Cohnella pontilimi</name>
    <dbReference type="NCBI Taxonomy" id="2564100"/>
    <lineage>
        <taxon>Bacteria</taxon>
        <taxon>Bacillati</taxon>
        <taxon>Bacillota</taxon>
        <taxon>Bacilli</taxon>
        <taxon>Bacillales</taxon>
        <taxon>Paenibacillaceae</taxon>
        <taxon>Cohnella</taxon>
    </lineage>
</organism>
<keyword evidence="4 9" id="KW-0813">Transport</keyword>
<evidence type="ECO:0000256" key="5">
    <source>
        <dbReference type="ARBA" id="ARBA00022905"/>
    </source>
</evidence>
<evidence type="ECO:0000256" key="8">
    <source>
        <dbReference type="ARBA" id="ARBA00048505"/>
    </source>
</evidence>
<comment type="catalytic activity">
    <reaction evidence="6">
        <text>3',5'-cyclic CMP + H2O = CMP + H(+)</text>
        <dbReference type="Rhea" id="RHEA:72675"/>
        <dbReference type="ChEBI" id="CHEBI:15377"/>
        <dbReference type="ChEBI" id="CHEBI:15378"/>
        <dbReference type="ChEBI" id="CHEBI:58003"/>
        <dbReference type="ChEBI" id="CHEBI:60377"/>
    </reaction>
    <physiologicalReaction direction="left-to-right" evidence="6">
        <dbReference type="Rhea" id="RHEA:72676"/>
    </physiologicalReaction>
</comment>
<proteinExistence type="inferred from homology"/>
<dbReference type="PANTHER" id="PTHR42663">
    <property type="entry name" value="HYDROLASE C777.06C-RELATED-RELATED"/>
    <property type="match status" value="1"/>
</dbReference>
<dbReference type="GO" id="GO:0018189">
    <property type="term" value="P:pyrroloquinoline quinone biosynthetic process"/>
    <property type="evidence" value="ECO:0007669"/>
    <property type="project" value="UniProtKB-UniRule"/>
</dbReference>
<comment type="caution">
    <text evidence="11">The sequence shown here is derived from an EMBL/GenBank/DDBJ whole genome shotgun (WGS) entry which is preliminary data.</text>
</comment>
<sequence>MIIKLLGSAAGGGYPQWNCACSNCNRARSGDPSARPRRNDSLAISPDGSRWVLLNASPDVCLQTEENVCLHPGPSMRGSPIQVVFLTDAELDHTTGLLQLRQGSSIDVYATPPVLGALTDGFPVRRIVEPYSSFRWHEMSLEESYALFGAKLSICPFYLGDKPPRYISASPFREAAQQLEAWSVGYRITDLGTGGIAVYAPGIEAWSETLERHLDGADCVFLDGTFWVGDELRKLGVSELHASDMGHLPVAGSDGSAERFAHSPARRKVYIHINNTNPILLEDSPERRMLTDMGIEIGFDGMELEI</sequence>
<dbReference type="UniPathway" id="UPA00539"/>
<evidence type="ECO:0000256" key="9">
    <source>
        <dbReference type="HAMAP-Rule" id="MF_00653"/>
    </source>
</evidence>
<dbReference type="InterPro" id="IPR036866">
    <property type="entry name" value="RibonucZ/Hydroxyglut_hydro"/>
</dbReference>
<evidence type="ECO:0000313" key="11">
    <source>
        <dbReference type="EMBL" id="TJY42808.1"/>
    </source>
</evidence>
<evidence type="ECO:0000256" key="6">
    <source>
        <dbReference type="ARBA" id="ARBA00034221"/>
    </source>
</evidence>
<dbReference type="Proteomes" id="UP000309673">
    <property type="component" value="Unassembled WGS sequence"/>
</dbReference>
<comment type="function">
    <text evidence="7">Counteracts the endogenous Pycsar antiviral defense system. Phosphodiesterase that enables metal-dependent hydrolysis of host cyclic nucleotide Pycsar defense signals such as cCMP and cUMP.</text>
</comment>
<comment type="similarity">
    <text evidence="2 9">Belongs to the PqqB family.</text>
</comment>
<comment type="catalytic activity">
    <reaction evidence="8">
        <text>3',5'-cyclic UMP + H2O = UMP + H(+)</text>
        <dbReference type="Rhea" id="RHEA:70575"/>
        <dbReference type="ChEBI" id="CHEBI:15377"/>
        <dbReference type="ChEBI" id="CHEBI:15378"/>
        <dbReference type="ChEBI" id="CHEBI:57865"/>
        <dbReference type="ChEBI" id="CHEBI:184387"/>
    </reaction>
    <physiologicalReaction direction="left-to-right" evidence="8">
        <dbReference type="Rhea" id="RHEA:70576"/>
    </physiologicalReaction>
</comment>
<dbReference type="AlphaFoldDB" id="A0A4U0FDK0"/>
<keyword evidence="12" id="KW-1185">Reference proteome</keyword>
<evidence type="ECO:0000256" key="3">
    <source>
        <dbReference type="ARBA" id="ARBA00015084"/>
    </source>
</evidence>
<evidence type="ECO:0000259" key="10">
    <source>
        <dbReference type="Pfam" id="PF12706"/>
    </source>
</evidence>
<dbReference type="PANTHER" id="PTHR42663:SF7">
    <property type="entry name" value="COENZYME PQQ SYNTHESIS PROTEIN B"/>
    <property type="match status" value="1"/>
</dbReference>
<accession>A0A4U0FDK0</accession>
<keyword evidence="5 9" id="KW-0884">PQQ biosynthesis</keyword>
<evidence type="ECO:0000256" key="2">
    <source>
        <dbReference type="ARBA" id="ARBA00008481"/>
    </source>
</evidence>